<evidence type="ECO:0008006" key="4">
    <source>
        <dbReference type="Google" id="ProtNLM"/>
    </source>
</evidence>
<evidence type="ECO:0000313" key="3">
    <source>
        <dbReference type="Proteomes" id="UP001451303"/>
    </source>
</evidence>
<keyword evidence="1" id="KW-1133">Transmembrane helix</keyword>
<protein>
    <recommendedName>
        <fullName evidence="4">Secreted protein</fullName>
    </recommendedName>
</protein>
<organism evidence="2 3">
    <name type="scientific">Neurospora intermedia</name>
    <dbReference type="NCBI Taxonomy" id="5142"/>
    <lineage>
        <taxon>Eukaryota</taxon>
        <taxon>Fungi</taxon>
        <taxon>Dikarya</taxon>
        <taxon>Ascomycota</taxon>
        <taxon>Pezizomycotina</taxon>
        <taxon>Sordariomycetes</taxon>
        <taxon>Sordariomycetidae</taxon>
        <taxon>Sordariales</taxon>
        <taxon>Sordariaceae</taxon>
        <taxon>Neurospora</taxon>
    </lineage>
</organism>
<reference evidence="2 3" key="1">
    <citation type="submission" date="2023-09" db="EMBL/GenBank/DDBJ databases">
        <title>Multi-omics analysis of a traditional fermented food reveals byproduct-associated fungal strains for waste-to-food upcycling.</title>
        <authorList>
            <consortium name="Lawrence Berkeley National Laboratory"/>
            <person name="Rekdal V.M."/>
            <person name="Villalobos-Escobedo J.M."/>
            <person name="Rodriguez-Valeron N."/>
            <person name="Garcia M.O."/>
            <person name="Vasquez D.P."/>
            <person name="Damayanti I."/>
            <person name="Sorensen P.M."/>
            <person name="Baidoo E.E."/>
            <person name="De Carvalho A.C."/>
            <person name="Riley R."/>
            <person name="Lipzen A."/>
            <person name="He G."/>
            <person name="Yan M."/>
            <person name="Haridas S."/>
            <person name="Daum C."/>
            <person name="Yoshinaga Y."/>
            <person name="Ng V."/>
            <person name="Grigoriev I.V."/>
            <person name="Munk R."/>
            <person name="Nuraida L."/>
            <person name="Wijaya C.H."/>
            <person name="Morales P.-C."/>
            <person name="Keasling J.D."/>
        </authorList>
    </citation>
    <scope>NUCLEOTIDE SEQUENCE [LARGE SCALE GENOMIC DNA]</scope>
    <source>
        <strain evidence="2 3">FGSC 2613</strain>
    </source>
</reference>
<accession>A0ABR3DDN4</accession>
<keyword evidence="1" id="KW-0472">Membrane</keyword>
<comment type="caution">
    <text evidence="2">The sequence shown here is derived from an EMBL/GenBank/DDBJ whole genome shotgun (WGS) entry which is preliminary data.</text>
</comment>
<dbReference type="EMBL" id="JAVLET010000005">
    <property type="protein sequence ID" value="KAL0469881.1"/>
    <property type="molecule type" value="Genomic_DNA"/>
</dbReference>
<gene>
    <name evidence="2" type="ORF">QR685DRAFT_527814</name>
</gene>
<dbReference type="Proteomes" id="UP001451303">
    <property type="component" value="Unassembled WGS sequence"/>
</dbReference>
<feature type="transmembrane region" description="Helical" evidence="1">
    <location>
        <begin position="12"/>
        <end position="35"/>
    </location>
</feature>
<keyword evidence="1" id="KW-0812">Transmembrane</keyword>
<sequence length="132" mass="14580">MFLHGDYRGYLPLFFIAVLLGYAHLASFTCLIYLAHIITTIRLVSQTQSSVFLAIFASSLSTSPGTLSSFTISCSLPSGLAFVWREGLLGFTTPGRYGTPSRLTWRTVVSDDPVFNDSYFFPDEPVQTVKPP</sequence>
<name>A0ABR3DDN4_NEUIN</name>
<evidence type="ECO:0000313" key="2">
    <source>
        <dbReference type="EMBL" id="KAL0469881.1"/>
    </source>
</evidence>
<evidence type="ECO:0000256" key="1">
    <source>
        <dbReference type="SAM" id="Phobius"/>
    </source>
</evidence>
<keyword evidence="3" id="KW-1185">Reference proteome</keyword>
<proteinExistence type="predicted"/>